<feature type="transmembrane region" description="Helical" evidence="1">
    <location>
        <begin position="37"/>
        <end position="54"/>
    </location>
</feature>
<keyword evidence="1" id="KW-0472">Membrane</keyword>
<organism evidence="3 4">
    <name type="scientific">Tepidibacter hydrothermalis</name>
    <dbReference type="NCBI Taxonomy" id="3036126"/>
    <lineage>
        <taxon>Bacteria</taxon>
        <taxon>Bacillati</taxon>
        <taxon>Bacillota</taxon>
        <taxon>Clostridia</taxon>
        <taxon>Peptostreptococcales</taxon>
        <taxon>Peptostreptococcaceae</taxon>
        <taxon>Tepidibacter</taxon>
    </lineage>
</organism>
<protein>
    <submittedName>
        <fullName evidence="3">M56 family metallopeptidase</fullName>
    </submittedName>
</protein>
<dbReference type="Proteomes" id="UP001222800">
    <property type="component" value="Chromosome"/>
</dbReference>
<feature type="transmembrane region" description="Helical" evidence="1">
    <location>
        <begin position="129"/>
        <end position="150"/>
    </location>
</feature>
<dbReference type="Pfam" id="PF05569">
    <property type="entry name" value="Peptidase_M56"/>
    <property type="match status" value="1"/>
</dbReference>
<dbReference type="PANTHER" id="PTHR34978:SF3">
    <property type="entry name" value="SLR0241 PROTEIN"/>
    <property type="match status" value="1"/>
</dbReference>
<keyword evidence="1" id="KW-1133">Transmembrane helix</keyword>
<dbReference type="EMBL" id="CP120733">
    <property type="protein sequence ID" value="WFD11550.1"/>
    <property type="molecule type" value="Genomic_DNA"/>
</dbReference>
<dbReference type="PANTHER" id="PTHR34978">
    <property type="entry name" value="POSSIBLE SENSOR-TRANSDUCER PROTEIN BLAR"/>
    <property type="match status" value="1"/>
</dbReference>
<gene>
    <name evidence="3" type="ORF">P4S50_05595</name>
</gene>
<reference evidence="3 4" key="1">
    <citation type="submission" date="2023-03" db="EMBL/GenBank/DDBJ databases">
        <title>Complete genome sequence of Tepidibacter sp. SWIR-1, isolated from a deep-sea hydrothermal vent.</title>
        <authorList>
            <person name="Li X."/>
        </authorList>
    </citation>
    <scope>NUCLEOTIDE SEQUENCE [LARGE SCALE GENOMIC DNA]</scope>
    <source>
        <strain evidence="3 4">SWIR-1</strain>
    </source>
</reference>
<keyword evidence="4" id="KW-1185">Reference proteome</keyword>
<dbReference type="RefSeq" id="WP_277733633.1">
    <property type="nucleotide sequence ID" value="NZ_CP120733.1"/>
</dbReference>
<evidence type="ECO:0000313" key="4">
    <source>
        <dbReference type="Proteomes" id="UP001222800"/>
    </source>
</evidence>
<keyword evidence="1" id="KW-0812">Transmembrane</keyword>
<evidence type="ECO:0000313" key="3">
    <source>
        <dbReference type="EMBL" id="WFD11550.1"/>
    </source>
</evidence>
<sequence>MNSFITLIAIMSLKASVLVGVILVAKKILGNILTPSQHYIIWIMIFFVLSIPRLPQTNISAYNLIDSTHNVSNVLNAEKMFIESIKDEKANSVLFEEKDSNLQEKSQGGVEETQVINTSKNSFDILENWMFILWIFGFSVYAFISVLRMYSSVNMAKKEIEYGNFELEEMLNECRGKLKIKKEVKLVFSNEFGVPCIFGVLRPVIFIPESLRNMDENKLRMIILHELAHFKRNDIVVKVVVLLYQWVYWFNPILILAFQKMKNDMEPACDYMVLKNIEKNERAEYGRALLHVLEKLSVERYPISVGIAESKKELRRRIILIGRYKKKSKLAIINGILVMLLIGCSFASDPNADAQNSGFSDNNNTIVDDMNKKQITEEVAKSIYNNKDKMLGSDGGDALKDYKPYVSTYYFDTKGATLEQNLMDMVGELVYPIKSSKMSRALYIYKDSTGKILDIKIDGFDGTVSDFYRNTEYIVNFYNRKSGIRVDKNMTADEIVGFTGDEVDDFQKKFDTGKPSVIAKNRSGLTEVYYYPVYFEEGIEPMAGIYILSKDSKILNIKVDEPNFLFDRLKEHFGKSIPTGSFLEPEKINVYSEEKKTYGQDDIMYMKLMESFRTSLADEANPLRVDDLNKHIKDIKKGKDAGIELVYPKTMKIMYPDIEGNPITYEFDSIFVTADEYTPMMAFGIKGDYGTAPIYMADKNPLVELIRNKSKIK</sequence>
<feature type="transmembrane region" description="Helical" evidence="1">
    <location>
        <begin position="6"/>
        <end position="25"/>
    </location>
</feature>
<accession>A0ABY8EK72</accession>
<name>A0ABY8EK72_9FIRM</name>
<evidence type="ECO:0000259" key="2">
    <source>
        <dbReference type="Pfam" id="PF05569"/>
    </source>
</evidence>
<feature type="transmembrane region" description="Helical" evidence="1">
    <location>
        <begin position="330"/>
        <end position="348"/>
    </location>
</feature>
<dbReference type="InterPro" id="IPR052173">
    <property type="entry name" value="Beta-lactam_resp_regulator"/>
</dbReference>
<dbReference type="CDD" id="cd07341">
    <property type="entry name" value="M56_BlaR1_MecR1_like"/>
    <property type="match status" value="1"/>
</dbReference>
<feature type="domain" description="Peptidase M56" evidence="2">
    <location>
        <begin position="10"/>
        <end position="321"/>
    </location>
</feature>
<feature type="transmembrane region" description="Helical" evidence="1">
    <location>
        <begin position="186"/>
        <end position="207"/>
    </location>
</feature>
<evidence type="ECO:0000256" key="1">
    <source>
        <dbReference type="SAM" id="Phobius"/>
    </source>
</evidence>
<proteinExistence type="predicted"/>
<feature type="transmembrane region" description="Helical" evidence="1">
    <location>
        <begin position="235"/>
        <end position="258"/>
    </location>
</feature>
<dbReference type="InterPro" id="IPR008756">
    <property type="entry name" value="Peptidase_M56"/>
</dbReference>